<evidence type="ECO:0000256" key="1">
    <source>
        <dbReference type="ARBA" id="ARBA00006594"/>
    </source>
</evidence>
<organism evidence="7 8">
    <name type="scientific">Sphingobium baderi</name>
    <dbReference type="NCBI Taxonomy" id="1332080"/>
    <lineage>
        <taxon>Bacteria</taxon>
        <taxon>Pseudomonadati</taxon>
        <taxon>Pseudomonadota</taxon>
        <taxon>Alphaproteobacteria</taxon>
        <taxon>Sphingomonadales</taxon>
        <taxon>Sphingomonadaceae</taxon>
        <taxon>Sphingobium</taxon>
    </lineage>
</organism>
<dbReference type="InterPro" id="IPR050953">
    <property type="entry name" value="N4_N6_ade-DNA_methylase"/>
</dbReference>
<dbReference type="GO" id="GO:0008170">
    <property type="term" value="F:N-methyltransferase activity"/>
    <property type="evidence" value="ECO:0007669"/>
    <property type="project" value="InterPro"/>
</dbReference>
<comment type="similarity">
    <text evidence="1">Belongs to the N(4)/N(6)-methyltransferase family.</text>
</comment>
<dbReference type="InterPro" id="IPR029063">
    <property type="entry name" value="SAM-dependent_MTases_sf"/>
</dbReference>
<evidence type="ECO:0000256" key="3">
    <source>
        <dbReference type="ARBA" id="ARBA00022603"/>
    </source>
</evidence>
<dbReference type="Proteomes" id="UP000056968">
    <property type="component" value="Chromosome"/>
</dbReference>
<evidence type="ECO:0000256" key="4">
    <source>
        <dbReference type="ARBA" id="ARBA00022679"/>
    </source>
</evidence>
<dbReference type="PANTHER" id="PTHR33841:SF1">
    <property type="entry name" value="DNA METHYLTRANSFERASE A"/>
    <property type="match status" value="1"/>
</dbReference>
<dbReference type="STRING" id="1332080.ATN00_07240"/>
<dbReference type="RefSeq" id="WP_062063542.1">
    <property type="nucleotide sequence ID" value="NZ_CP013264.1"/>
</dbReference>
<reference evidence="7 8" key="1">
    <citation type="submission" date="2015-11" db="EMBL/GenBank/DDBJ databases">
        <title>A Two-component Flavoprotein Monooxygenase System MeaXY Responsible for para-Hydroxylation of 2-Methyl-6-ethylaniline and 2,6-Diethylaniline in Sphingobium baderi DE-13.</title>
        <authorList>
            <person name="Cheng M."/>
            <person name="Meng Q."/>
            <person name="Yang Y."/>
            <person name="Chu C."/>
            <person name="Yan X."/>
            <person name="He J."/>
            <person name="Li S."/>
        </authorList>
    </citation>
    <scope>NUCLEOTIDE SEQUENCE [LARGE SCALE GENOMIC DNA]</scope>
    <source>
        <strain evidence="7 8">DE-13</strain>
    </source>
</reference>
<dbReference type="PANTHER" id="PTHR33841">
    <property type="entry name" value="DNA METHYLTRANSFERASE YEEA-RELATED"/>
    <property type="match status" value="1"/>
</dbReference>
<evidence type="ECO:0000313" key="8">
    <source>
        <dbReference type="Proteomes" id="UP000056968"/>
    </source>
</evidence>
<dbReference type="GO" id="GO:0003677">
    <property type="term" value="F:DNA binding"/>
    <property type="evidence" value="ECO:0007669"/>
    <property type="project" value="InterPro"/>
</dbReference>
<feature type="domain" description="DNA methylase adenine-specific" evidence="6">
    <location>
        <begin position="97"/>
        <end position="201"/>
    </location>
</feature>
<dbReference type="EMBL" id="CP013264">
    <property type="protein sequence ID" value="ALR20128.1"/>
    <property type="molecule type" value="Genomic_DNA"/>
</dbReference>
<evidence type="ECO:0000256" key="2">
    <source>
        <dbReference type="ARBA" id="ARBA00011900"/>
    </source>
</evidence>
<accession>A0A0S3EXJ6</accession>
<proteinExistence type="inferred from homology"/>
<dbReference type="AlphaFoldDB" id="A0A0S3EXJ6"/>
<dbReference type="Gene3D" id="3.40.50.150">
    <property type="entry name" value="Vaccinia Virus protein VP39"/>
    <property type="match status" value="1"/>
</dbReference>
<dbReference type="SUPFAM" id="SSF53335">
    <property type="entry name" value="S-adenosyl-L-methionine-dependent methyltransferases"/>
    <property type="match status" value="1"/>
</dbReference>
<keyword evidence="3" id="KW-0489">Methyltransferase</keyword>
<evidence type="ECO:0000259" key="6">
    <source>
        <dbReference type="Pfam" id="PF02384"/>
    </source>
</evidence>
<protein>
    <recommendedName>
        <fullName evidence="2">site-specific DNA-methyltransferase (adenine-specific)</fullName>
        <ecNumber evidence="2">2.1.1.72</ecNumber>
    </recommendedName>
</protein>
<evidence type="ECO:0000256" key="5">
    <source>
        <dbReference type="ARBA" id="ARBA00047942"/>
    </source>
</evidence>
<dbReference type="Pfam" id="PF02384">
    <property type="entry name" value="N6_Mtase"/>
    <property type="match status" value="1"/>
</dbReference>
<evidence type="ECO:0000313" key="7">
    <source>
        <dbReference type="EMBL" id="ALR20128.1"/>
    </source>
</evidence>
<comment type="catalytic activity">
    <reaction evidence="5">
        <text>a 2'-deoxyadenosine in DNA + S-adenosyl-L-methionine = an N(6)-methyl-2'-deoxyadenosine in DNA + S-adenosyl-L-homocysteine + H(+)</text>
        <dbReference type="Rhea" id="RHEA:15197"/>
        <dbReference type="Rhea" id="RHEA-COMP:12418"/>
        <dbReference type="Rhea" id="RHEA-COMP:12419"/>
        <dbReference type="ChEBI" id="CHEBI:15378"/>
        <dbReference type="ChEBI" id="CHEBI:57856"/>
        <dbReference type="ChEBI" id="CHEBI:59789"/>
        <dbReference type="ChEBI" id="CHEBI:90615"/>
        <dbReference type="ChEBI" id="CHEBI:90616"/>
        <dbReference type="EC" id="2.1.1.72"/>
    </reaction>
</comment>
<gene>
    <name evidence="7" type="ORF">ATN00_07240</name>
</gene>
<dbReference type="GO" id="GO:0032259">
    <property type="term" value="P:methylation"/>
    <property type="evidence" value="ECO:0007669"/>
    <property type="project" value="UniProtKB-KW"/>
</dbReference>
<dbReference type="GO" id="GO:0009007">
    <property type="term" value="F:site-specific DNA-methyltransferase (adenine-specific) activity"/>
    <property type="evidence" value="ECO:0007669"/>
    <property type="project" value="UniProtKB-EC"/>
</dbReference>
<sequence>MHEPYLKAMAALLRRSQPRHDLYTVFGHCMEAMALAIANSVDLRQREPREARYLDIVGHYRPDVLDLFPQVLAELVQALEAGPGDVLGALFHDLELHNKARGQFFTPYTLSRFMAKVTIGNPESVRSIIGDHGFVTAMEPACGAGSMVIALAEAMRDLGINYQRHLHVTAIDIDPRAIHMAYIQLSLLHVPAHLMVGNSLSGETAEHWYTPAHILGGWNARLACRRRHEPTGETHVHPVEAPPAPVPMRHTVPPFCEPRASTPAMPQQLTLF</sequence>
<keyword evidence="4" id="KW-0808">Transferase</keyword>
<keyword evidence="8" id="KW-1185">Reference proteome</keyword>
<dbReference type="InterPro" id="IPR003356">
    <property type="entry name" value="DNA_methylase_A-5"/>
</dbReference>
<dbReference type="PRINTS" id="PR00507">
    <property type="entry name" value="N12N6MTFRASE"/>
</dbReference>
<name>A0A0S3EXJ6_9SPHN</name>
<dbReference type="EC" id="2.1.1.72" evidence="2"/>
<dbReference type="KEGG" id="sbd:ATN00_07240"/>